<evidence type="ECO:0000313" key="9">
    <source>
        <dbReference type="Proteomes" id="UP000037904"/>
    </source>
</evidence>
<evidence type="ECO:0000256" key="6">
    <source>
        <dbReference type="SAM" id="Phobius"/>
    </source>
</evidence>
<dbReference type="Proteomes" id="UP000037904">
    <property type="component" value="Unassembled WGS sequence"/>
</dbReference>
<organism evidence="8 9">
    <name type="scientific">Fusarium langsethiae</name>
    <dbReference type="NCBI Taxonomy" id="179993"/>
    <lineage>
        <taxon>Eukaryota</taxon>
        <taxon>Fungi</taxon>
        <taxon>Dikarya</taxon>
        <taxon>Ascomycota</taxon>
        <taxon>Pezizomycotina</taxon>
        <taxon>Sordariomycetes</taxon>
        <taxon>Hypocreomycetidae</taxon>
        <taxon>Hypocreales</taxon>
        <taxon>Nectriaceae</taxon>
        <taxon>Fusarium</taxon>
    </lineage>
</organism>
<dbReference type="PANTHER" id="PTHR48022:SF67">
    <property type="entry name" value="QUINATE TRANSPORTER, PUTATIVE (AFU_ORTHOLOGUE AFUA_4G14670)-RELATED"/>
    <property type="match status" value="1"/>
</dbReference>
<evidence type="ECO:0000259" key="7">
    <source>
        <dbReference type="PROSITE" id="PS50850"/>
    </source>
</evidence>
<sequence>MLEAWEWGTYIFFAVFLFAGILWVWFFLPETKNASLEEMDRVFKSRAGEQDAELLREVQAEVGLLGSASGRKASMEKQGEKHVEEL</sequence>
<evidence type="ECO:0000256" key="4">
    <source>
        <dbReference type="ARBA" id="ARBA00022989"/>
    </source>
</evidence>
<dbReference type="EMBL" id="JXCE01000400">
    <property type="protein sequence ID" value="KPA37523.1"/>
    <property type="molecule type" value="Genomic_DNA"/>
</dbReference>
<dbReference type="InterPro" id="IPR005828">
    <property type="entry name" value="MFS_sugar_transport-like"/>
</dbReference>
<dbReference type="InterPro" id="IPR020846">
    <property type="entry name" value="MFS_dom"/>
</dbReference>
<comment type="subcellular location">
    <subcellularLocation>
        <location evidence="1">Membrane</location>
        <topology evidence="1">Multi-pass membrane protein</topology>
    </subcellularLocation>
</comment>
<evidence type="ECO:0000256" key="2">
    <source>
        <dbReference type="ARBA" id="ARBA00010992"/>
    </source>
</evidence>
<comment type="similarity">
    <text evidence="2">Belongs to the major facilitator superfamily. Sugar transporter (TC 2.A.1.1) family.</text>
</comment>
<dbReference type="Pfam" id="PF00083">
    <property type="entry name" value="Sugar_tr"/>
    <property type="match status" value="1"/>
</dbReference>
<feature type="transmembrane region" description="Helical" evidence="6">
    <location>
        <begin position="7"/>
        <end position="28"/>
    </location>
</feature>
<dbReference type="SUPFAM" id="SSF103473">
    <property type="entry name" value="MFS general substrate transporter"/>
    <property type="match status" value="1"/>
</dbReference>
<name>A0A0M9EQ09_FUSLA</name>
<keyword evidence="3 6" id="KW-0812">Transmembrane</keyword>
<keyword evidence="9" id="KW-1185">Reference proteome</keyword>
<reference evidence="8 9" key="1">
    <citation type="submission" date="2015-04" db="EMBL/GenBank/DDBJ databases">
        <title>The draft genome sequence of Fusarium langsethiae, a T-2/HT-2 mycotoxin producer.</title>
        <authorList>
            <person name="Lysoe E."/>
            <person name="Divon H.H."/>
            <person name="Terzi V."/>
            <person name="Orru L."/>
            <person name="Lamontanara A."/>
            <person name="Kolseth A.-K."/>
            <person name="Frandsen R.J."/>
            <person name="Nielsen K."/>
            <person name="Thrane U."/>
        </authorList>
    </citation>
    <scope>NUCLEOTIDE SEQUENCE [LARGE SCALE GENOMIC DNA]</scope>
    <source>
        <strain evidence="8 9">Fl201059</strain>
    </source>
</reference>
<evidence type="ECO:0000256" key="1">
    <source>
        <dbReference type="ARBA" id="ARBA00004141"/>
    </source>
</evidence>
<evidence type="ECO:0000256" key="3">
    <source>
        <dbReference type="ARBA" id="ARBA00022692"/>
    </source>
</evidence>
<keyword evidence="5 6" id="KW-0472">Membrane</keyword>
<dbReference type="GO" id="GO:0005351">
    <property type="term" value="F:carbohydrate:proton symporter activity"/>
    <property type="evidence" value="ECO:0007669"/>
    <property type="project" value="TreeGrafter"/>
</dbReference>
<keyword evidence="4 6" id="KW-1133">Transmembrane helix</keyword>
<dbReference type="PROSITE" id="PS50850">
    <property type="entry name" value="MFS"/>
    <property type="match status" value="1"/>
</dbReference>
<accession>A0A0M9EQ09</accession>
<dbReference type="GO" id="GO:0016020">
    <property type="term" value="C:membrane"/>
    <property type="evidence" value="ECO:0007669"/>
    <property type="project" value="UniProtKB-SubCell"/>
</dbReference>
<comment type="caution">
    <text evidence="8">The sequence shown here is derived from an EMBL/GenBank/DDBJ whole genome shotgun (WGS) entry which is preliminary data.</text>
</comment>
<dbReference type="InterPro" id="IPR050360">
    <property type="entry name" value="MFS_Sugar_Transporters"/>
</dbReference>
<dbReference type="OrthoDB" id="8120565at2759"/>
<evidence type="ECO:0000313" key="8">
    <source>
        <dbReference type="EMBL" id="KPA37523.1"/>
    </source>
</evidence>
<evidence type="ECO:0000256" key="5">
    <source>
        <dbReference type="ARBA" id="ARBA00023136"/>
    </source>
</evidence>
<dbReference type="Gene3D" id="1.20.1250.20">
    <property type="entry name" value="MFS general substrate transporter like domains"/>
    <property type="match status" value="1"/>
</dbReference>
<dbReference type="InterPro" id="IPR036259">
    <property type="entry name" value="MFS_trans_sf"/>
</dbReference>
<protein>
    <submittedName>
        <fullName evidence="8">Mfs quinate</fullName>
    </submittedName>
</protein>
<dbReference type="AlphaFoldDB" id="A0A0M9EQ09"/>
<feature type="domain" description="Major facilitator superfamily (MFS) profile" evidence="7">
    <location>
        <begin position="1"/>
        <end position="32"/>
    </location>
</feature>
<gene>
    <name evidence="8" type="ORF">FLAG1_09664</name>
</gene>
<dbReference type="PANTHER" id="PTHR48022">
    <property type="entry name" value="PLASTIDIC GLUCOSE TRANSPORTER 4"/>
    <property type="match status" value="1"/>
</dbReference>
<proteinExistence type="inferred from homology"/>